<dbReference type="InterPro" id="IPR032675">
    <property type="entry name" value="LRR_dom_sf"/>
</dbReference>
<dbReference type="Gene3D" id="3.80.10.10">
    <property type="entry name" value="Ribonuclease Inhibitor"/>
    <property type="match status" value="1"/>
</dbReference>
<comment type="caution">
    <text evidence="1">The sequence shown here is derived from an EMBL/GenBank/DDBJ whole genome shotgun (WGS) entry which is preliminary data.</text>
</comment>
<dbReference type="SUPFAM" id="SSF52047">
    <property type="entry name" value="RNI-like"/>
    <property type="match status" value="1"/>
</dbReference>
<dbReference type="EMBL" id="JBBXMP010000042">
    <property type="protein sequence ID" value="KAL0065842.1"/>
    <property type="molecule type" value="Genomic_DNA"/>
</dbReference>
<evidence type="ECO:0000313" key="1">
    <source>
        <dbReference type="EMBL" id="KAL0065842.1"/>
    </source>
</evidence>
<keyword evidence="2" id="KW-1185">Reference proteome</keyword>
<accession>A0ABR2ZXP3</accession>
<sequence length="457" mass="50031">MARPRSGSPLNLFDAVNKVLESPVSPDLRALRNYAPRVKHIVQKRNLQLHSQLSSLLSADGGLFAQLATVQLTLLNCHTLCHTLGPSTVLKSLDMDLSFHPPTFSNANHAACDYLANLPSLTSLSLRGSASEALNRAVAVSSRLRSLSLRLSVYLTADTLAAISTFPELTHLEVHATHIRAADLASRWAAMDSSICFPSLQSLNIRSGTSLVGAILKKMQSTRLHTIYLDVEPVAQSDDAWITLFNVMKDRTPNLHDFTIDYHLDTDDFGLDSQIGHIPSNDSNDVETPVNEFDSLLRFELLQPLFGLRDLQRMVFDTTPPILVRDDDLETLGSQWPKLAHLDFGSVPTIDSRWAPKATLKGLASLSSKPTNLKNLIIPIDSSSTSVDQLLKASVPKNTLRNITITTLAPPDTVAMASCLAALFPCIEHVDGAADHDEQWHDIQTAICDIKSVLQST</sequence>
<dbReference type="Proteomes" id="UP001437256">
    <property type="component" value="Unassembled WGS sequence"/>
</dbReference>
<evidence type="ECO:0000313" key="2">
    <source>
        <dbReference type="Proteomes" id="UP001437256"/>
    </source>
</evidence>
<name>A0ABR2ZXP3_9AGAR</name>
<reference evidence="1 2" key="1">
    <citation type="submission" date="2024-05" db="EMBL/GenBank/DDBJ databases">
        <title>A draft genome resource for the thread blight pathogen Marasmius tenuissimus strain MS-2.</title>
        <authorList>
            <person name="Yulfo-Soto G.E."/>
            <person name="Baruah I.K."/>
            <person name="Amoako-Attah I."/>
            <person name="Bukari Y."/>
            <person name="Meinhardt L.W."/>
            <person name="Bailey B.A."/>
            <person name="Cohen S.P."/>
        </authorList>
    </citation>
    <scope>NUCLEOTIDE SEQUENCE [LARGE SCALE GENOMIC DNA]</scope>
    <source>
        <strain evidence="1 2">MS-2</strain>
    </source>
</reference>
<protein>
    <submittedName>
        <fullName evidence="1">Uncharacterized protein</fullName>
    </submittedName>
</protein>
<gene>
    <name evidence="1" type="ORF">AAF712_007145</name>
</gene>
<organism evidence="1 2">
    <name type="scientific">Marasmius tenuissimus</name>
    <dbReference type="NCBI Taxonomy" id="585030"/>
    <lineage>
        <taxon>Eukaryota</taxon>
        <taxon>Fungi</taxon>
        <taxon>Dikarya</taxon>
        <taxon>Basidiomycota</taxon>
        <taxon>Agaricomycotina</taxon>
        <taxon>Agaricomycetes</taxon>
        <taxon>Agaricomycetidae</taxon>
        <taxon>Agaricales</taxon>
        <taxon>Marasmiineae</taxon>
        <taxon>Marasmiaceae</taxon>
        <taxon>Marasmius</taxon>
    </lineage>
</organism>
<proteinExistence type="predicted"/>